<dbReference type="Proteomes" id="UP000517678">
    <property type="component" value="Unassembled WGS sequence"/>
</dbReference>
<feature type="compositionally biased region" description="Basic and acidic residues" evidence="16">
    <location>
        <begin position="599"/>
        <end position="612"/>
    </location>
</feature>
<keyword evidence="9" id="KW-0256">Endoplasmic reticulum</keyword>
<evidence type="ECO:0000256" key="1">
    <source>
        <dbReference type="ARBA" id="ARBA00004202"/>
    </source>
</evidence>
<dbReference type="PRINTS" id="PR00360">
    <property type="entry name" value="C2DOMAIN"/>
</dbReference>
<dbReference type="CDD" id="cd04050">
    <property type="entry name" value="C2B_Synaptotagmin-like"/>
    <property type="match status" value="1"/>
</dbReference>
<keyword evidence="10" id="KW-0106">Calcium</keyword>
<evidence type="ECO:0000256" key="15">
    <source>
        <dbReference type="ARBA" id="ARBA00069840"/>
    </source>
</evidence>
<protein>
    <recommendedName>
        <fullName evidence="15">Extended synaptotagmin-3</fullName>
    </recommendedName>
</protein>
<dbReference type="PROSITE" id="PS51847">
    <property type="entry name" value="SMP"/>
    <property type="match status" value="1"/>
</dbReference>
<dbReference type="CDD" id="cd08391">
    <property type="entry name" value="C2A_C2C_Synaptotagmin_like"/>
    <property type="match status" value="1"/>
</dbReference>
<keyword evidence="14 17" id="KW-0472">Membrane</keyword>
<dbReference type="PROSITE" id="PS50004">
    <property type="entry name" value="C2"/>
    <property type="match status" value="3"/>
</dbReference>
<dbReference type="SMART" id="SM00239">
    <property type="entry name" value="C2"/>
    <property type="match status" value="3"/>
</dbReference>
<dbReference type="InterPro" id="IPR037749">
    <property type="entry name" value="Ext_Synaptotagmin_C2B"/>
</dbReference>
<comment type="caution">
    <text evidence="20">The sequence shown here is derived from an EMBL/GenBank/DDBJ whole genome shotgun (WGS) entry which is preliminary data.</text>
</comment>
<proteinExistence type="inferred from homology"/>
<evidence type="ECO:0000256" key="2">
    <source>
        <dbReference type="ARBA" id="ARBA00004477"/>
    </source>
</evidence>
<evidence type="ECO:0000259" key="19">
    <source>
        <dbReference type="PROSITE" id="PS51847"/>
    </source>
</evidence>
<accession>A0A7K8B2A5</accession>
<feature type="domain" description="C2" evidence="18">
    <location>
        <begin position="691"/>
        <end position="812"/>
    </location>
</feature>
<organism evidence="20 21">
    <name type="scientific">Cnemophilus loriae</name>
    <name type="common">Loria's bird-of-paradise</name>
    <dbReference type="NCBI Taxonomy" id="254448"/>
    <lineage>
        <taxon>Eukaryota</taxon>
        <taxon>Metazoa</taxon>
        <taxon>Chordata</taxon>
        <taxon>Craniata</taxon>
        <taxon>Vertebrata</taxon>
        <taxon>Euteleostomi</taxon>
        <taxon>Archelosauria</taxon>
        <taxon>Archosauria</taxon>
        <taxon>Dinosauria</taxon>
        <taxon>Saurischia</taxon>
        <taxon>Theropoda</taxon>
        <taxon>Coelurosauria</taxon>
        <taxon>Aves</taxon>
        <taxon>Neognathae</taxon>
        <taxon>Neoaves</taxon>
        <taxon>Telluraves</taxon>
        <taxon>Australaves</taxon>
        <taxon>Passeriformes</taxon>
        <taxon>Corvoidea</taxon>
        <taxon>Corvidae</taxon>
        <taxon>Cnemophilus</taxon>
    </lineage>
</organism>
<dbReference type="InterPro" id="IPR039010">
    <property type="entry name" value="Synaptotagmin_SMP"/>
</dbReference>
<feature type="region of interest" description="Disordered" evidence="16">
    <location>
        <begin position="552"/>
        <end position="646"/>
    </location>
</feature>
<dbReference type="GO" id="GO:0006869">
    <property type="term" value="P:lipid transport"/>
    <property type="evidence" value="ECO:0007669"/>
    <property type="project" value="UniProtKB-KW"/>
</dbReference>
<feature type="non-terminal residue" evidence="20">
    <location>
        <position position="812"/>
    </location>
</feature>
<keyword evidence="8" id="KW-0677">Repeat</keyword>
<dbReference type="PANTHER" id="PTHR45761:SF4">
    <property type="entry name" value="EXTENDED SYNAPTOTAGMIN-3"/>
    <property type="match status" value="1"/>
</dbReference>
<dbReference type="InterPro" id="IPR031468">
    <property type="entry name" value="SMP_LBD"/>
</dbReference>
<evidence type="ECO:0000256" key="6">
    <source>
        <dbReference type="ARBA" id="ARBA00022692"/>
    </source>
</evidence>
<dbReference type="GO" id="GO:0008429">
    <property type="term" value="F:phosphatidylethanolamine binding"/>
    <property type="evidence" value="ECO:0007669"/>
    <property type="project" value="TreeGrafter"/>
</dbReference>
<evidence type="ECO:0000256" key="13">
    <source>
        <dbReference type="ARBA" id="ARBA00023121"/>
    </source>
</evidence>
<feature type="domain" description="SMP-LTD" evidence="19">
    <location>
        <begin position="74"/>
        <end position="251"/>
    </location>
</feature>
<keyword evidence="7" id="KW-0479">Metal-binding</keyword>
<evidence type="ECO:0000256" key="12">
    <source>
        <dbReference type="ARBA" id="ARBA00023055"/>
    </source>
</evidence>
<dbReference type="Gene3D" id="2.60.40.150">
    <property type="entry name" value="C2 domain"/>
    <property type="match status" value="3"/>
</dbReference>
<dbReference type="Pfam" id="PF00168">
    <property type="entry name" value="C2"/>
    <property type="match status" value="3"/>
</dbReference>
<keyword evidence="5" id="KW-1003">Cell membrane</keyword>
<dbReference type="GO" id="GO:0005509">
    <property type="term" value="F:calcium ion binding"/>
    <property type="evidence" value="ECO:0007669"/>
    <property type="project" value="TreeGrafter"/>
</dbReference>
<dbReference type="InterPro" id="IPR037733">
    <property type="entry name" value="Ext_Synaptotagmin_C2A"/>
</dbReference>
<dbReference type="InterPro" id="IPR051634">
    <property type="entry name" value="Extended_Synaptotagmin"/>
</dbReference>
<feature type="domain" description="C2" evidence="18">
    <location>
        <begin position="242"/>
        <end position="369"/>
    </location>
</feature>
<keyword evidence="11 17" id="KW-1133">Transmembrane helix</keyword>
<dbReference type="InterPro" id="IPR037752">
    <property type="entry name" value="C2C_KIAA1228"/>
</dbReference>
<sequence>RALLWLGPVYLAGYLGLSGSWVLLALALWLCWGLNRRGKRDRLAAAFALLEDEREAVCRGLAARHLPAWVHFPDVERVEWLNKVLVQAWPYFGTIMEKTFKEVLEPKIRAKSVHLKTCTFTKIHFGEKCPRINGIKAYTKEIDRRQVTLDLQICYIGDCEIHMDISKFNLGVKGVQLYGTLRVILEPLLTDAPFVGAVTLFFMQKPHLEINWAGMSNLLDVPGIDVMSDSLIQDFIAARLVLPNRITVPLKKNMNIAHLRFPVPQGVIRVHLLEAENLVQKDNFLGAIRGKSDPYALLRVGTVQYRSKTVSRDLNPIWNETFEFVVHEVPGQDLEVDLYDEDPDKDDFMGSLLIGLVDVMNDRTVDEWFPLSKTTSGHLHLKLEWLSLVNDQEKLHEDKKGLSTAILIVYLDSAFNLPKNHFEYSNGECGAKKIKNNKYLKKMEREPSSFVLLTVGNKTQKSKTCNFSKDPTWGQAFTFFVHSAHSQSLHIEIKDKERDSALGTSVVCLSHLLKDPNMTLDQRFQLDHSSSDSFIKMKLVLRALNVEEPDPQRVKAGVNASKPGPMHVTKAGDQQKFASPPQVSKVPPMSKDSGALESLPKKDSGEDLDTKDSSAAPVPSETVSGLDEAEGKQNPEHGPPSALPSRAAVPTLPVLQEMRLAPSVTSLGSLPSSCFELSSSNLDIHNGTEMPLGEIQLTVRYASIRQSLVVLVNGCRNLVPSSNRGVDPYVRIYLLPDRRWTSRKKTSVKKRTLNPQYDEKFEFFESLENVKKRTLDIAVKNSRPFISQERKELGKVHIDLSQEDLIKGFAQW</sequence>
<evidence type="ECO:0000256" key="11">
    <source>
        <dbReference type="ARBA" id="ARBA00022989"/>
    </source>
</evidence>
<comment type="subcellular location">
    <subcellularLocation>
        <location evidence="1">Cell membrane</location>
        <topology evidence="1">Peripheral membrane protein</topology>
    </subcellularLocation>
    <subcellularLocation>
        <location evidence="2">Endoplasmic reticulum membrane</location>
        <topology evidence="2">Multi-pass membrane protein</topology>
    </subcellularLocation>
</comment>
<keyword evidence="6 17" id="KW-0812">Transmembrane</keyword>
<evidence type="ECO:0000256" key="8">
    <source>
        <dbReference type="ARBA" id="ARBA00022737"/>
    </source>
</evidence>
<evidence type="ECO:0000256" key="10">
    <source>
        <dbReference type="ARBA" id="ARBA00022837"/>
    </source>
</evidence>
<dbReference type="AlphaFoldDB" id="A0A7K8B2A5"/>
<comment type="similarity">
    <text evidence="3">Belongs to the extended synaptotagmin family.</text>
</comment>
<dbReference type="FunFam" id="2.60.40.150:FF:000114">
    <property type="entry name" value="Extended synaptotagmin 3"/>
    <property type="match status" value="1"/>
</dbReference>
<dbReference type="InterPro" id="IPR000008">
    <property type="entry name" value="C2_dom"/>
</dbReference>
<evidence type="ECO:0000256" key="4">
    <source>
        <dbReference type="ARBA" id="ARBA00022448"/>
    </source>
</evidence>
<dbReference type="GO" id="GO:0005789">
    <property type="term" value="C:endoplasmic reticulum membrane"/>
    <property type="evidence" value="ECO:0007669"/>
    <property type="project" value="UniProtKB-SubCell"/>
</dbReference>
<dbReference type="Pfam" id="PF17047">
    <property type="entry name" value="SMP_LBD"/>
    <property type="match status" value="1"/>
</dbReference>
<dbReference type="FunFam" id="2.60.40.150:FF:000025">
    <property type="entry name" value="Extended synaptotagmin 2"/>
    <property type="match status" value="1"/>
</dbReference>
<keyword evidence="12" id="KW-0445">Lipid transport</keyword>
<evidence type="ECO:0000313" key="20">
    <source>
        <dbReference type="EMBL" id="NXB09075.1"/>
    </source>
</evidence>
<dbReference type="CDD" id="cd21681">
    <property type="entry name" value="SMP_ESyt3"/>
    <property type="match status" value="1"/>
</dbReference>
<dbReference type="InterPro" id="IPR035892">
    <property type="entry name" value="C2_domain_sf"/>
</dbReference>
<reference evidence="20 21" key="1">
    <citation type="submission" date="2019-09" db="EMBL/GenBank/DDBJ databases">
        <title>Bird 10,000 Genomes (B10K) Project - Family phase.</title>
        <authorList>
            <person name="Zhang G."/>
        </authorList>
    </citation>
    <scope>NUCLEOTIDE SEQUENCE [LARGE SCALE GENOMIC DNA]</scope>
    <source>
        <strain evidence="20">B10K-DU-029-38</strain>
        <tissue evidence="20">Muscle</tissue>
    </source>
</reference>
<gene>
    <name evidence="20" type="primary">Esyt3</name>
    <name evidence="20" type="ORF">CNELOR_R11737</name>
</gene>
<evidence type="ECO:0000256" key="17">
    <source>
        <dbReference type="SAM" id="Phobius"/>
    </source>
</evidence>
<evidence type="ECO:0000313" key="21">
    <source>
        <dbReference type="Proteomes" id="UP000517678"/>
    </source>
</evidence>
<evidence type="ECO:0000256" key="14">
    <source>
        <dbReference type="ARBA" id="ARBA00023136"/>
    </source>
</evidence>
<evidence type="ECO:0000256" key="3">
    <source>
        <dbReference type="ARBA" id="ARBA00005867"/>
    </source>
</evidence>
<evidence type="ECO:0000256" key="7">
    <source>
        <dbReference type="ARBA" id="ARBA00022723"/>
    </source>
</evidence>
<evidence type="ECO:0000256" key="9">
    <source>
        <dbReference type="ARBA" id="ARBA00022824"/>
    </source>
</evidence>
<keyword evidence="21" id="KW-1185">Reference proteome</keyword>
<dbReference type="EMBL" id="VZTF01007029">
    <property type="protein sequence ID" value="NXB09075.1"/>
    <property type="molecule type" value="Genomic_DNA"/>
</dbReference>
<feature type="transmembrane region" description="Helical" evidence="17">
    <location>
        <begin position="12"/>
        <end position="32"/>
    </location>
</feature>
<feature type="non-terminal residue" evidence="20">
    <location>
        <position position="1"/>
    </location>
</feature>
<evidence type="ECO:0000256" key="16">
    <source>
        <dbReference type="SAM" id="MobiDB-lite"/>
    </source>
</evidence>
<feature type="domain" description="C2" evidence="18">
    <location>
        <begin position="387"/>
        <end position="528"/>
    </location>
</feature>
<keyword evidence="4" id="KW-0813">Transport</keyword>
<dbReference type="CDD" id="cd04030">
    <property type="entry name" value="C2C_KIAA1228"/>
    <property type="match status" value="1"/>
</dbReference>
<dbReference type="GO" id="GO:0005886">
    <property type="term" value="C:plasma membrane"/>
    <property type="evidence" value="ECO:0007669"/>
    <property type="project" value="UniProtKB-SubCell"/>
</dbReference>
<name>A0A7K8B2A5_9CORV</name>
<dbReference type="GO" id="GO:0061817">
    <property type="term" value="P:endoplasmic reticulum-plasma membrane tethering"/>
    <property type="evidence" value="ECO:0007669"/>
    <property type="project" value="InterPro"/>
</dbReference>
<evidence type="ECO:0000256" key="5">
    <source>
        <dbReference type="ARBA" id="ARBA00022475"/>
    </source>
</evidence>
<dbReference type="GO" id="GO:0035091">
    <property type="term" value="F:phosphatidylinositol binding"/>
    <property type="evidence" value="ECO:0007669"/>
    <property type="project" value="TreeGrafter"/>
</dbReference>
<keyword evidence="13" id="KW-0446">Lipid-binding</keyword>
<dbReference type="SUPFAM" id="SSF49562">
    <property type="entry name" value="C2 domain (Calcium/lipid-binding domain, CaLB)"/>
    <property type="match status" value="3"/>
</dbReference>
<dbReference type="GO" id="GO:0005544">
    <property type="term" value="F:calcium-dependent phospholipid binding"/>
    <property type="evidence" value="ECO:0007669"/>
    <property type="project" value="TreeGrafter"/>
</dbReference>
<dbReference type="GO" id="GO:0031210">
    <property type="term" value="F:phosphatidylcholine binding"/>
    <property type="evidence" value="ECO:0007669"/>
    <property type="project" value="TreeGrafter"/>
</dbReference>
<dbReference type="FunFam" id="2.60.40.150:FF:000093">
    <property type="entry name" value="Extended synaptotagmin 3"/>
    <property type="match status" value="1"/>
</dbReference>
<evidence type="ECO:0000259" key="18">
    <source>
        <dbReference type="PROSITE" id="PS50004"/>
    </source>
</evidence>
<dbReference type="PANTHER" id="PTHR45761">
    <property type="entry name" value="EXTENDED SYNAPTOTAGMIN-LIKE PROTEIN 2, ISOFORM C"/>
    <property type="match status" value="1"/>
</dbReference>